<feature type="transmembrane region" description="Helical" evidence="2">
    <location>
        <begin position="16"/>
        <end position="39"/>
    </location>
</feature>
<keyword evidence="5" id="KW-1185">Reference proteome</keyword>
<evidence type="ECO:0000313" key="5">
    <source>
        <dbReference type="Proteomes" id="UP001163846"/>
    </source>
</evidence>
<feature type="transmembrane region" description="Helical" evidence="2">
    <location>
        <begin position="51"/>
        <end position="70"/>
    </location>
</feature>
<feature type="transmembrane region" description="Helical" evidence="2">
    <location>
        <begin position="231"/>
        <end position="250"/>
    </location>
</feature>
<evidence type="ECO:0000259" key="3">
    <source>
        <dbReference type="Pfam" id="PF20152"/>
    </source>
</evidence>
<feature type="transmembrane region" description="Helical" evidence="2">
    <location>
        <begin position="121"/>
        <end position="142"/>
    </location>
</feature>
<keyword evidence="2" id="KW-0472">Membrane</keyword>
<dbReference type="Proteomes" id="UP001163846">
    <property type="component" value="Unassembled WGS sequence"/>
</dbReference>
<protein>
    <recommendedName>
        <fullName evidence="3">DUF6534 domain-containing protein</fullName>
    </recommendedName>
</protein>
<gene>
    <name evidence="4" type="ORF">F5878DRAFT_632923</name>
</gene>
<feature type="transmembrane region" description="Helical" evidence="2">
    <location>
        <begin position="90"/>
        <end position="109"/>
    </location>
</feature>
<sequence>MSTDIPSNVALITGPYVLGGVFSYGLFGILAVQIFFYQYTFYERDPLWLKAFVYILAIFDLVITIMWTNFMWQVLAQHWGDPAILTNVNAAAAIPLLSGIVASMAHSFYAWRIYRLTKSKFLPVPVMLLSLTTCAMAGYSGIRGAQIGIARFSEMDPEVSTWLGGSTLCDFLITFVLVFQLFRYERRSASARTRDALLRLITLTVETGLVTALTALIELLLFVFFRDNTLYFIPLFMLSKVYSNCLLANLNTRTVINTQTGSGDRHPLWVDLDETGTLLDGTKLHHIPPVPPRVHVGTTVRQDRDIELVILPDSGQDEPYERSISPSAVKTSAIDAHAESETNNTETKISRHGYLS</sequence>
<organism evidence="4 5">
    <name type="scientific">Lentinula raphanica</name>
    <dbReference type="NCBI Taxonomy" id="153919"/>
    <lineage>
        <taxon>Eukaryota</taxon>
        <taxon>Fungi</taxon>
        <taxon>Dikarya</taxon>
        <taxon>Basidiomycota</taxon>
        <taxon>Agaricomycotina</taxon>
        <taxon>Agaricomycetes</taxon>
        <taxon>Agaricomycetidae</taxon>
        <taxon>Agaricales</taxon>
        <taxon>Marasmiineae</taxon>
        <taxon>Omphalotaceae</taxon>
        <taxon>Lentinula</taxon>
    </lineage>
</organism>
<feature type="transmembrane region" description="Helical" evidence="2">
    <location>
        <begin position="196"/>
        <end position="225"/>
    </location>
</feature>
<dbReference type="PANTHER" id="PTHR40465:SF1">
    <property type="entry name" value="DUF6534 DOMAIN-CONTAINING PROTEIN"/>
    <property type="match status" value="1"/>
</dbReference>
<evidence type="ECO:0000313" key="4">
    <source>
        <dbReference type="EMBL" id="KAJ3833355.1"/>
    </source>
</evidence>
<keyword evidence="2" id="KW-1133">Transmembrane helix</keyword>
<comment type="caution">
    <text evidence="4">The sequence shown here is derived from an EMBL/GenBank/DDBJ whole genome shotgun (WGS) entry which is preliminary data.</text>
</comment>
<dbReference type="AlphaFoldDB" id="A0AA38U861"/>
<reference evidence="4" key="1">
    <citation type="submission" date="2022-08" db="EMBL/GenBank/DDBJ databases">
        <authorList>
            <consortium name="DOE Joint Genome Institute"/>
            <person name="Min B."/>
            <person name="Riley R."/>
            <person name="Sierra-Patev S."/>
            <person name="Naranjo-Ortiz M."/>
            <person name="Looney B."/>
            <person name="Konkel Z."/>
            <person name="Slot J.C."/>
            <person name="Sakamoto Y."/>
            <person name="Steenwyk J.L."/>
            <person name="Rokas A."/>
            <person name="Carro J."/>
            <person name="Camarero S."/>
            <person name="Ferreira P."/>
            <person name="Molpeceres G."/>
            <person name="Ruiz-Duenas F.J."/>
            <person name="Serrano A."/>
            <person name="Henrissat B."/>
            <person name="Drula E."/>
            <person name="Hughes K.W."/>
            <person name="Mata J.L."/>
            <person name="Ishikawa N.K."/>
            <person name="Vargas-Isla R."/>
            <person name="Ushijima S."/>
            <person name="Smith C.A."/>
            <person name="Ahrendt S."/>
            <person name="Andreopoulos W."/>
            <person name="He G."/>
            <person name="Labutti K."/>
            <person name="Lipzen A."/>
            <person name="Ng V."/>
            <person name="Sandor L."/>
            <person name="Barry K."/>
            <person name="Martinez A.T."/>
            <person name="Xiao Y."/>
            <person name="Gibbons J.G."/>
            <person name="Terashima K."/>
            <person name="Hibbett D.S."/>
            <person name="Grigoriev I.V."/>
        </authorList>
    </citation>
    <scope>NUCLEOTIDE SEQUENCE</scope>
    <source>
        <strain evidence="4">TFB9207</strain>
    </source>
</reference>
<keyword evidence="2" id="KW-0812">Transmembrane</keyword>
<feature type="transmembrane region" description="Helical" evidence="2">
    <location>
        <begin position="162"/>
        <end position="184"/>
    </location>
</feature>
<dbReference type="InterPro" id="IPR045339">
    <property type="entry name" value="DUF6534"/>
</dbReference>
<dbReference type="Pfam" id="PF20152">
    <property type="entry name" value="DUF6534"/>
    <property type="match status" value="1"/>
</dbReference>
<feature type="domain" description="DUF6534" evidence="3">
    <location>
        <begin position="166"/>
        <end position="254"/>
    </location>
</feature>
<accession>A0AA38U861</accession>
<evidence type="ECO:0000256" key="1">
    <source>
        <dbReference type="SAM" id="MobiDB-lite"/>
    </source>
</evidence>
<name>A0AA38U861_9AGAR</name>
<dbReference type="PANTHER" id="PTHR40465">
    <property type="entry name" value="CHROMOSOME 1, WHOLE GENOME SHOTGUN SEQUENCE"/>
    <property type="match status" value="1"/>
</dbReference>
<dbReference type="EMBL" id="MU806715">
    <property type="protein sequence ID" value="KAJ3833355.1"/>
    <property type="molecule type" value="Genomic_DNA"/>
</dbReference>
<evidence type="ECO:0000256" key="2">
    <source>
        <dbReference type="SAM" id="Phobius"/>
    </source>
</evidence>
<proteinExistence type="predicted"/>
<feature type="region of interest" description="Disordered" evidence="1">
    <location>
        <begin position="334"/>
        <end position="356"/>
    </location>
</feature>